<dbReference type="OMA" id="MAWLENA"/>
<sequence length="210" mass="24958">MNIEWIRERVSTALMNVCIIENGPLSAMEEQAILVTDRFKRNPIRYAGERKSRYRLPSHPLKIKQKHAKGKSKPLINEVTYRTSSWRRGIHQLPNEMRLWLLYCYGDYQYYREQILIVPYIWHEFQRLNSKKRITKKVKQRLQSLTLLAIQAVKAEINQTAKKYTDVKLAELLGVSADAWRKSYKLYWICLLDCCYQLDRDSLFKISALS</sequence>
<dbReference type="OrthoDB" id="6497396at2"/>
<evidence type="ECO:0000313" key="1">
    <source>
        <dbReference type="EMBL" id="EKW9775318.1"/>
    </source>
</evidence>
<organism evidence="2 3">
    <name type="scientific">Proteus mirabilis</name>
    <dbReference type="NCBI Taxonomy" id="584"/>
    <lineage>
        <taxon>Bacteria</taxon>
        <taxon>Pseudomonadati</taxon>
        <taxon>Pseudomonadota</taxon>
        <taxon>Gammaproteobacteria</taxon>
        <taxon>Enterobacterales</taxon>
        <taxon>Morganellaceae</taxon>
        <taxon>Proteus</taxon>
    </lineage>
</organism>
<dbReference type="EMBL" id="ABKSPD020000003">
    <property type="protein sequence ID" value="EKW9775318.1"/>
    <property type="molecule type" value="Genomic_DNA"/>
</dbReference>
<dbReference type="EMBL" id="UAUE01000020">
    <property type="protein sequence ID" value="SPY96835.1"/>
    <property type="molecule type" value="Genomic_DNA"/>
</dbReference>
<name>A0A2X2C9I9_PROMI</name>
<protein>
    <submittedName>
        <fullName evidence="1 2">Antitermination protein</fullName>
    </submittedName>
</protein>
<reference evidence="2 3" key="1">
    <citation type="submission" date="2018-06" db="EMBL/GenBank/DDBJ databases">
        <authorList>
            <consortium name="Pathogen Informatics"/>
            <person name="Doyle S."/>
        </authorList>
    </citation>
    <scope>NUCLEOTIDE SEQUENCE [LARGE SCALE GENOMIC DNA]</scope>
    <source>
        <strain evidence="2 3">NCTC10975</strain>
    </source>
</reference>
<dbReference type="Proteomes" id="UP000251485">
    <property type="component" value="Unassembled WGS sequence"/>
</dbReference>
<gene>
    <name evidence="2" type="ORF">NCTC10975_02573</name>
    <name evidence="1" type="ORF">PW210_001117</name>
</gene>
<dbReference type="Proteomes" id="UP001171165">
    <property type="component" value="Unassembled WGS sequence"/>
</dbReference>
<proteinExistence type="predicted"/>
<reference evidence="1" key="2">
    <citation type="submission" date="2023-06" db="EMBL/GenBank/DDBJ databases">
        <authorList>
            <consortium name="Clinical and Environmental Microbiology Branch: Whole genome sequencing antimicrobial resistance pathogens in the healthcare setting"/>
        </authorList>
    </citation>
    <scope>NUCLEOTIDE SEQUENCE</scope>
    <source>
        <strain evidence="1">Microbial</strain>
    </source>
</reference>
<dbReference type="InterPro" id="IPR010455">
    <property type="entry name" value="Phage_82_GpQ"/>
</dbReference>
<dbReference type="Pfam" id="PF06323">
    <property type="entry name" value="Phage_antiter_Q"/>
    <property type="match status" value="1"/>
</dbReference>
<dbReference type="RefSeq" id="WP_004247487.1">
    <property type="nucleotide sequence ID" value="NZ_BRSY01000017.1"/>
</dbReference>
<dbReference type="AlphaFoldDB" id="A0A2X2C9I9"/>
<evidence type="ECO:0000313" key="2">
    <source>
        <dbReference type="EMBL" id="SPY96835.1"/>
    </source>
</evidence>
<dbReference type="GeneID" id="6803165"/>
<evidence type="ECO:0000313" key="3">
    <source>
        <dbReference type="Proteomes" id="UP000251485"/>
    </source>
</evidence>
<accession>A0A2X2C9I9</accession>